<dbReference type="STRING" id="272942.RCAP_rcc02004"/>
<dbReference type="OrthoDB" id="9793236at2"/>
<dbReference type="EMBL" id="CP001312">
    <property type="protein sequence ID" value="ADE85748.1"/>
    <property type="molecule type" value="Genomic_DNA"/>
</dbReference>
<dbReference type="KEGG" id="rcp:RCAP_rcc02004"/>
<accession>D5AUV9</accession>
<dbReference type="eggNOG" id="COG3344">
    <property type="taxonomic scope" value="Bacteria"/>
</dbReference>
<evidence type="ECO:0000313" key="1">
    <source>
        <dbReference type="EMBL" id="ADE85748.1"/>
    </source>
</evidence>
<protein>
    <submittedName>
        <fullName evidence="1">Conserved domain protein</fullName>
    </submittedName>
</protein>
<gene>
    <name evidence="1" type="ordered locus">RCAP_rcc02004</name>
</gene>
<evidence type="ECO:0000313" key="2">
    <source>
        <dbReference type="Proteomes" id="UP000002361"/>
    </source>
</evidence>
<reference evidence="1 2" key="2">
    <citation type="journal article" date="2010" name="J. Bacteriol.">
        <title>Complete genome sequence of the photosynthetic purple nonsulfur bacterium Rhodobacter capsulatus SB 1003.</title>
        <authorList>
            <person name="Strnad H."/>
            <person name="Lapidus A."/>
            <person name="Paces J."/>
            <person name="Ulbrich P."/>
            <person name="Vlcek C."/>
            <person name="Paces V."/>
            <person name="Haselkorn R."/>
        </authorList>
    </citation>
    <scope>NUCLEOTIDE SEQUENCE [LARGE SCALE GENOMIC DNA]</scope>
    <source>
        <strain evidence="2">ATCC BAA-309 / NBRC 16581 / SB1003</strain>
    </source>
</reference>
<organism evidence="1 2">
    <name type="scientific">Rhodobacter capsulatus (strain ATCC BAA-309 / NBRC 16581 / SB1003)</name>
    <dbReference type="NCBI Taxonomy" id="272942"/>
    <lineage>
        <taxon>Bacteria</taxon>
        <taxon>Pseudomonadati</taxon>
        <taxon>Pseudomonadota</taxon>
        <taxon>Alphaproteobacteria</taxon>
        <taxon>Rhodobacterales</taxon>
        <taxon>Rhodobacter group</taxon>
        <taxon>Rhodobacter</taxon>
    </lineage>
</organism>
<name>D5AUV9_RHOCB</name>
<dbReference type="GeneID" id="31490868"/>
<dbReference type="Proteomes" id="UP000002361">
    <property type="component" value="Chromosome"/>
</dbReference>
<reference key="1">
    <citation type="submission" date="2008-12" db="EMBL/GenBank/DDBJ databases">
        <title>Complete genome sequence of Rhodobacter capsulatus SB1003.</title>
        <authorList>
            <person name="Strnad H."/>
            <person name="Lapidus A."/>
            <person name="Vlcek C."/>
            <person name="Ulbrich P."/>
            <person name="Paces J."/>
            <person name="Maltsev N."/>
            <person name="Kumar V."/>
            <person name="Kogan Y."/>
            <person name="Milgram A."/>
            <person name="Rebrekov D."/>
            <person name="Mazur M."/>
            <person name="Cox R."/>
            <person name="Kyrpides N."/>
            <person name="Kolar M."/>
            <person name="Sachova J."/>
            <person name="Ridl J."/>
            <person name="Ivanova N."/>
            <person name="Kapatral V."/>
            <person name="Los T."/>
            <person name="Lykidis A."/>
            <person name="Mikhailova N."/>
            <person name="Reznik G."/>
            <person name="Vasieva O."/>
            <person name="Fonstein M."/>
            <person name="Paces V."/>
            <person name="Haselkorn R."/>
        </authorList>
    </citation>
    <scope>NUCLEOTIDE SEQUENCE</scope>
    <source>
        <strain>SB1003</strain>
    </source>
</reference>
<dbReference type="RefSeq" id="WP_013067727.1">
    <property type="nucleotide sequence ID" value="NC_014034.1"/>
</dbReference>
<dbReference type="AlphaFoldDB" id="D5AUV9"/>
<keyword evidence="2" id="KW-1185">Reference proteome</keyword>
<dbReference type="HOGENOM" id="CLU_2424898_0_0_5"/>
<proteinExistence type="predicted"/>
<sequence length="91" mass="9737">MDLFFKATEYETLQASWLKVQQNGGAAGGDGVTIATFAQGATASLRDLALALRAGGWQQGPCRRVDIPKRKGGTRRLMIPPIADRIIHGTA</sequence>